<dbReference type="Proteomes" id="UP001056834">
    <property type="component" value="Chromosome"/>
</dbReference>
<dbReference type="InterPro" id="IPR050968">
    <property type="entry name" value="Cytochrome_c_oxidase_bac_sub4"/>
</dbReference>
<comment type="function">
    <text evidence="12">Cytochrome bo(3) ubiquinol terminal oxidase is the component of the aerobic respiratory chain of E.coli that predominates when cells are grown at high aeration. Has proton pump activity across the membrane in addition to electron transfer, pumping 2 protons/electron.</text>
</comment>
<accession>A0ABY4SZP5</accession>
<dbReference type="InterPro" id="IPR005171">
    <property type="entry name" value="Cyt_c_oxidase_su4_prok"/>
</dbReference>
<keyword evidence="9 17" id="KW-1133">Transmembrane helix</keyword>
<evidence type="ECO:0000256" key="14">
    <source>
        <dbReference type="ARBA" id="ARBA00030211"/>
    </source>
</evidence>
<keyword evidence="11 17" id="KW-0472">Membrane</keyword>
<comment type="similarity">
    <text evidence="2">Belongs to the cytochrome c oxidase bacterial subunit 4 family.</text>
</comment>
<feature type="transmembrane region" description="Helical" evidence="17">
    <location>
        <begin position="12"/>
        <end position="30"/>
    </location>
</feature>
<proteinExistence type="inferred from homology"/>
<evidence type="ECO:0000256" key="8">
    <source>
        <dbReference type="ARBA" id="ARBA00022982"/>
    </source>
</evidence>
<evidence type="ECO:0000256" key="13">
    <source>
        <dbReference type="ARBA" id="ARBA00030071"/>
    </source>
</evidence>
<evidence type="ECO:0000256" key="7">
    <source>
        <dbReference type="ARBA" id="ARBA00022692"/>
    </source>
</evidence>
<evidence type="ECO:0000313" key="19">
    <source>
        <dbReference type="Proteomes" id="UP001056834"/>
    </source>
</evidence>
<evidence type="ECO:0000256" key="3">
    <source>
        <dbReference type="ARBA" id="ARBA00011700"/>
    </source>
</evidence>
<protein>
    <recommendedName>
        <fullName evidence="4">Cytochrome bo(3) ubiquinol oxidase subunit 4</fullName>
    </recommendedName>
    <alternativeName>
        <fullName evidence="16">Cytochrome o ubiquinol oxidase subunit 4</fullName>
    </alternativeName>
    <alternativeName>
        <fullName evidence="13">Oxidase bo(3) subunit 4</fullName>
    </alternativeName>
    <alternativeName>
        <fullName evidence="14">Ubiquinol oxidase polypeptide IV</fullName>
    </alternativeName>
    <alternativeName>
        <fullName evidence="15">Ubiquinol oxidase subunit 4</fullName>
    </alternativeName>
</protein>
<feature type="transmembrane region" description="Helical" evidence="17">
    <location>
        <begin position="67"/>
        <end position="90"/>
    </location>
</feature>
<evidence type="ECO:0000313" key="18">
    <source>
        <dbReference type="EMBL" id="URJ25309.1"/>
    </source>
</evidence>
<evidence type="ECO:0000256" key="12">
    <source>
        <dbReference type="ARBA" id="ARBA00025694"/>
    </source>
</evidence>
<dbReference type="PANTHER" id="PTHR36835:SF1">
    <property type="entry name" value="CYTOCHROME BO(3) UBIQUINOL OXIDASE SUBUNIT 4"/>
    <property type="match status" value="1"/>
</dbReference>
<keyword evidence="6" id="KW-1003">Cell membrane</keyword>
<evidence type="ECO:0000256" key="15">
    <source>
        <dbReference type="ARBA" id="ARBA00031887"/>
    </source>
</evidence>
<evidence type="ECO:0000256" key="6">
    <source>
        <dbReference type="ARBA" id="ARBA00022475"/>
    </source>
</evidence>
<evidence type="ECO:0000256" key="4">
    <source>
        <dbReference type="ARBA" id="ARBA00014689"/>
    </source>
</evidence>
<keyword evidence="8" id="KW-0249">Electron transport</keyword>
<evidence type="ECO:0000256" key="16">
    <source>
        <dbReference type="ARBA" id="ARBA00032185"/>
    </source>
</evidence>
<keyword evidence="7 17" id="KW-0812">Transmembrane</keyword>
<comment type="subcellular location">
    <subcellularLocation>
        <location evidence="1">Cell membrane</location>
        <topology evidence="1">Multi-pass membrane protein</topology>
    </subcellularLocation>
</comment>
<sequence length="100" mass="11606">MKNDYTQKSYFIGFILSGFLTILPFSMSLCTMVHKDILITIIILCAVVQIGVHLVCFLHLYGSLRQLWYLIFLIFTLFIAAVLFLGSIWIMKHLHHNVMI</sequence>
<dbReference type="NCBIfam" id="TIGR02847">
    <property type="entry name" value="CyoD"/>
    <property type="match status" value="1"/>
</dbReference>
<evidence type="ECO:0000256" key="10">
    <source>
        <dbReference type="ARBA" id="ARBA00023002"/>
    </source>
</evidence>
<evidence type="ECO:0000256" key="9">
    <source>
        <dbReference type="ARBA" id="ARBA00022989"/>
    </source>
</evidence>
<evidence type="ECO:0000256" key="11">
    <source>
        <dbReference type="ARBA" id="ARBA00023136"/>
    </source>
</evidence>
<gene>
    <name evidence="18" type="primary">cyoD</name>
    <name evidence="18" type="ORF">M9405_01115</name>
</gene>
<evidence type="ECO:0000256" key="17">
    <source>
        <dbReference type="SAM" id="Phobius"/>
    </source>
</evidence>
<name>A0ABY4SZP5_9ENTR</name>
<dbReference type="InterPro" id="IPR014210">
    <property type="entry name" value="Cyt_o_ubiqinol_oxidase_su4"/>
</dbReference>
<evidence type="ECO:0000256" key="5">
    <source>
        <dbReference type="ARBA" id="ARBA00022448"/>
    </source>
</evidence>
<dbReference type="EMBL" id="CP097762">
    <property type="protein sequence ID" value="URJ25309.1"/>
    <property type="molecule type" value="Genomic_DNA"/>
</dbReference>
<feature type="transmembrane region" description="Helical" evidence="17">
    <location>
        <begin position="37"/>
        <end position="61"/>
    </location>
</feature>
<evidence type="ECO:0000256" key="2">
    <source>
        <dbReference type="ARBA" id="ARBA00008079"/>
    </source>
</evidence>
<keyword evidence="10" id="KW-0560">Oxidoreductase</keyword>
<dbReference type="PANTHER" id="PTHR36835">
    <property type="entry name" value="CYTOCHROME BO(3) UBIQUINOL OXIDASE SUBUNIT 4"/>
    <property type="match status" value="1"/>
</dbReference>
<organism evidence="18 19">
    <name type="scientific">Candidatus Blochmannia ocreatus</name>
    <name type="common">nom. nud.</name>
    <dbReference type="NCBI Taxonomy" id="251538"/>
    <lineage>
        <taxon>Bacteria</taxon>
        <taxon>Pseudomonadati</taxon>
        <taxon>Pseudomonadota</taxon>
        <taxon>Gammaproteobacteria</taxon>
        <taxon>Enterobacterales</taxon>
        <taxon>Enterobacteriaceae</taxon>
        <taxon>ant endosymbionts</taxon>
        <taxon>Candidatus Blochmanniella</taxon>
    </lineage>
</organism>
<keyword evidence="19" id="KW-1185">Reference proteome</keyword>
<comment type="subunit">
    <text evidence="3">Heterooctamer of two A chains, two B chains, two C chains and two D chains.</text>
</comment>
<evidence type="ECO:0000256" key="1">
    <source>
        <dbReference type="ARBA" id="ARBA00004651"/>
    </source>
</evidence>
<reference evidence="18" key="1">
    <citation type="submission" date="2022-05" db="EMBL/GenBank/DDBJ databases">
        <title>Impact of host demography and evolutionary history on endosymbiont molecular evolution: a test in carpenter ants (Genus Camponotus) and their Blochmannia endosymbionts.</title>
        <authorList>
            <person name="Manthey J.D."/>
            <person name="Giron J.C."/>
            <person name="Hruska J.P."/>
        </authorList>
    </citation>
    <scope>NUCLEOTIDE SEQUENCE</scope>
    <source>
        <strain evidence="18">C-006</strain>
    </source>
</reference>
<keyword evidence="5" id="KW-0813">Transport</keyword>
<dbReference type="Pfam" id="PF03626">
    <property type="entry name" value="COX4_pro"/>
    <property type="match status" value="1"/>
</dbReference>
<dbReference type="RefSeq" id="WP_250223440.1">
    <property type="nucleotide sequence ID" value="NZ_CP097762.1"/>
</dbReference>